<dbReference type="InterPro" id="IPR012338">
    <property type="entry name" value="Beta-lactam/transpept-like"/>
</dbReference>
<dbReference type="InterPro" id="IPR000667">
    <property type="entry name" value="Peptidase_S13"/>
</dbReference>
<dbReference type="Pfam" id="PF02113">
    <property type="entry name" value="Peptidase_S13"/>
    <property type="match status" value="2"/>
</dbReference>
<gene>
    <name evidence="4" type="ORF">N6H18_16335</name>
</gene>
<keyword evidence="3" id="KW-0732">Signal</keyword>
<sequence length="439" mass="50654">MKFIPSLSVAILLLLTSCATLKTKVTNKKVIKAIEKDEVYDTHFTGFVLHDPSSHENLIEINADRFFTPASNTKLTTLYACLLNLGDSIPGLKYEIQNDTLYFTGTGDPSFLNPDFPNQPVFDFLRQSKYTLVYVEPRFLDDTQAAGWAWEDYEYYFQPERNGFPIYGNTLHFVYDSISNHFDIEPPFFSDYVTLYPTYDKSYKHARDLTANIFHFAPDTTRAAYKNRIPFKTSDEMTFALLEDTLRRSLGRIAFYEFQQPLFKYAIESKDLYALMLKRSDNFIAEQLIYVTTQEMGLEMSFAALSQHVMLRELDPLRSQVEWKDGSGLSRYNLATPTFMIELLQLILQEITMDELKALLPAGGKEGTMKDWYQPAQGQEPYIYAKTGTLSNIHNLTGIIQTKSGKNLLFTYMNNNYKGGSYPVKRHMQKVLTLIRDKY</sequence>
<comment type="similarity">
    <text evidence="1">Belongs to the peptidase S13 family.</text>
</comment>
<evidence type="ECO:0000313" key="4">
    <source>
        <dbReference type="EMBL" id="UXP31914.1"/>
    </source>
</evidence>
<dbReference type="RefSeq" id="WP_262309353.1">
    <property type="nucleotide sequence ID" value="NZ_CP106679.1"/>
</dbReference>
<dbReference type="PANTHER" id="PTHR30023:SF0">
    <property type="entry name" value="PENICILLIN-SENSITIVE CARBOXYPEPTIDASE A"/>
    <property type="match status" value="1"/>
</dbReference>
<proteinExistence type="inferred from homology"/>
<dbReference type="PROSITE" id="PS51257">
    <property type="entry name" value="PROKAR_LIPOPROTEIN"/>
    <property type="match status" value="1"/>
</dbReference>
<keyword evidence="4" id="KW-0645">Protease</keyword>
<feature type="chain" id="PRO_5046761729" evidence="3">
    <location>
        <begin position="22"/>
        <end position="439"/>
    </location>
</feature>
<keyword evidence="4" id="KW-0121">Carboxypeptidase</keyword>
<reference evidence="4" key="1">
    <citation type="submission" date="2022-09" db="EMBL/GenBank/DDBJ databases">
        <title>Comparative genomics and taxonomic characterization of three novel marine species of genus Reichenbachiella exhibiting antioxidant and polysaccharide degradation activities.</title>
        <authorList>
            <person name="Muhammad N."/>
            <person name="Lee Y.-J."/>
            <person name="Ko J."/>
            <person name="Kim S.-G."/>
        </authorList>
    </citation>
    <scope>NUCLEOTIDE SEQUENCE</scope>
    <source>
        <strain evidence="4">BKB1-1</strain>
    </source>
</reference>
<name>A0ABY6CN20_9BACT</name>
<dbReference type="Proteomes" id="UP001065174">
    <property type="component" value="Chromosome"/>
</dbReference>
<organism evidence="4 5">
    <name type="scientific">Reichenbachiella agarivorans</name>
    <dbReference type="NCBI Taxonomy" id="2979464"/>
    <lineage>
        <taxon>Bacteria</taxon>
        <taxon>Pseudomonadati</taxon>
        <taxon>Bacteroidota</taxon>
        <taxon>Cytophagia</taxon>
        <taxon>Cytophagales</taxon>
        <taxon>Reichenbachiellaceae</taxon>
        <taxon>Reichenbachiella</taxon>
    </lineage>
</organism>
<keyword evidence="2" id="KW-0378">Hydrolase</keyword>
<evidence type="ECO:0000256" key="3">
    <source>
        <dbReference type="SAM" id="SignalP"/>
    </source>
</evidence>
<dbReference type="PANTHER" id="PTHR30023">
    <property type="entry name" value="D-ALANYL-D-ALANINE CARBOXYPEPTIDASE"/>
    <property type="match status" value="1"/>
</dbReference>
<protein>
    <submittedName>
        <fullName evidence="4">D-alanyl-D-alanine carboxypeptidase</fullName>
    </submittedName>
</protein>
<accession>A0ABY6CN20</accession>
<feature type="signal peptide" evidence="3">
    <location>
        <begin position="1"/>
        <end position="21"/>
    </location>
</feature>
<dbReference type="PRINTS" id="PR00922">
    <property type="entry name" value="DADACBPTASE3"/>
</dbReference>
<dbReference type="Gene3D" id="3.40.710.10">
    <property type="entry name" value="DD-peptidase/beta-lactamase superfamily"/>
    <property type="match status" value="2"/>
</dbReference>
<evidence type="ECO:0000313" key="5">
    <source>
        <dbReference type="Proteomes" id="UP001065174"/>
    </source>
</evidence>
<dbReference type="SUPFAM" id="SSF56601">
    <property type="entry name" value="beta-lactamase/transpeptidase-like"/>
    <property type="match status" value="1"/>
</dbReference>
<dbReference type="GO" id="GO:0004180">
    <property type="term" value="F:carboxypeptidase activity"/>
    <property type="evidence" value="ECO:0007669"/>
    <property type="project" value="UniProtKB-KW"/>
</dbReference>
<dbReference type="EMBL" id="CP106679">
    <property type="protein sequence ID" value="UXP31914.1"/>
    <property type="molecule type" value="Genomic_DNA"/>
</dbReference>
<keyword evidence="5" id="KW-1185">Reference proteome</keyword>
<evidence type="ECO:0000256" key="2">
    <source>
        <dbReference type="ARBA" id="ARBA00022801"/>
    </source>
</evidence>
<evidence type="ECO:0000256" key="1">
    <source>
        <dbReference type="ARBA" id="ARBA00006096"/>
    </source>
</evidence>